<sequence length="191" mass="21616">MKVRDSGMPQEQYWASFFNVEQALDTLIPQQNRNGDWLEVGCGYGTFSLPVATCLTGRLTSFDIEPDMVERVNDLAKKQALPNLSATVRDVIQLGTGQEEQSHQGVMIYNLLHLENPVALLKEAHRNLEVGGCLSVIHWRSDIETPRGPSLDIRPTPEQIIQWMEHAGFQNIQSVDIEQSCPYHYGLLAWR</sequence>
<dbReference type="SUPFAM" id="SSF53335">
    <property type="entry name" value="S-adenosyl-L-methionine-dependent methyltransferases"/>
    <property type="match status" value="1"/>
</dbReference>
<feature type="domain" description="Methyltransferase" evidence="1">
    <location>
        <begin position="38"/>
        <end position="132"/>
    </location>
</feature>
<keyword evidence="2" id="KW-0808">Transferase</keyword>
<dbReference type="Proteomes" id="UP000297753">
    <property type="component" value="Unassembled WGS sequence"/>
</dbReference>
<dbReference type="EMBL" id="SATR01000008">
    <property type="protein sequence ID" value="TFH92280.1"/>
    <property type="molecule type" value="Genomic_DNA"/>
</dbReference>
<evidence type="ECO:0000259" key="1">
    <source>
        <dbReference type="Pfam" id="PF13649"/>
    </source>
</evidence>
<name>A0A4Y8WH59_9VIBR</name>
<dbReference type="GO" id="GO:0008168">
    <property type="term" value="F:methyltransferase activity"/>
    <property type="evidence" value="ECO:0007669"/>
    <property type="project" value="UniProtKB-KW"/>
</dbReference>
<dbReference type="OrthoDB" id="323463at2"/>
<dbReference type="Pfam" id="PF13649">
    <property type="entry name" value="Methyltransf_25"/>
    <property type="match status" value="1"/>
</dbReference>
<dbReference type="RefSeq" id="WP_134834970.1">
    <property type="nucleotide sequence ID" value="NZ_SATR01000008.1"/>
</dbReference>
<dbReference type="InterPro" id="IPR029063">
    <property type="entry name" value="SAM-dependent_MTases_sf"/>
</dbReference>
<keyword evidence="2" id="KW-0489">Methyltransferase</keyword>
<evidence type="ECO:0000313" key="3">
    <source>
        <dbReference type="Proteomes" id="UP000297753"/>
    </source>
</evidence>
<dbReference type="Gene3D" id="3.40.50.150">
    <property type="entry name" value="Vaccinia Virus protein VP39"/>
    <property type="match status" value="1"/>
</dbReference>
<keyword evidence="3" id="KW-1185">Reference proteome</keyword>
<comment type="caution">
    <text evidence="2">The sequence shown here is derived from an EMBL/GenBank/DDBJ whole genome shotgun (WGS) entry which is preliminary data.</text>
</comment>
<organism evidence="2 3">
    <name type="scientific">Vibrio ouci</name>
    <dbReference type="NCBI Taxonomy" id="2499078"/>
    <lineage>
        <taxon>Bacteria</taxon>
        <taxon>Pseudomonadati</taxon>
        <taxon>Pseudomonadota</taxon>
        <taxon>Gammaproteobacteria</taxon>
        <taxon>Vibrionales</taxon>
        <taxon>Vibrionaceae</taxon>
        <taxon>Vibrio</taxon>
    </lineage>
</organism>
<evidence type="ECO:0000313" key="2">
    <source>
        <dbReference type="EMBL" id="TFH92280.1"/>
    </source>
</evidence>
<accession>A0A4Y8WH59</accession>
<dbReference type="CDD" id="cd02440">
    <property type="entry name" value="AdoMet_MTases"/>
    <property type="match status" value="1"/>
</dbReference>
<gene>
    <name evidence="2" type="ORF">ELS82_07650</name>
</gene>
<protein>
    <submittedName>
        <fullName evidence="2">Class I SAM-dependent methyltransferase</fullName>
    </submittedName>
</protein>
<reference evidence="2 3" key="1">
    <citation type="submission" date="2019-01" db="EMBL/GenBank/DDBJ databases">
        <title>Vibrio BEI176 sp. nov, a marine bacterium isolated from China: eastern marignal seas.</title>
        <authorList>
            <person name="Li B."/>
        </authorList>
    </citation>
    <scope>NUCLEOTIDE SEQUENCE [LARGE SCALE GENOMIC DNA]</scope>
    <source>
        <strain evidence="2 3">BEI176</strain>
    </source>
</reference>
<dbReference type="AlphaFoldDB" id="A0A4Y8WH59"/>
<dbReference type="InterPro" id="IPR041698">
    <property type="entry name" value="Methyltransf_25"/>
</dbReference>
<dbReference type="GO" id="GO:0032259">
    <property type="term" value="P:methylation"/>
    <property type="evidence" value="ECO:0007669"/>
    <property type="project" value="UniProtKB-KW"/>
</dbReference>
<proteinExistence type="predicted"/>